<evidence type="ECO:0000256" key="3">
    <source>
        <dbReference type="ARBA" id="ARBA00022519"/>
    </source>
</evidence>
<comment type="caution">
    <text evidence="8">The sequence shown here is derived from an EMBL/GenBank/DDBJ whole genome shotgun (WGS) entry which is preliminary data.</text>
</comment>
<evidence type="ECO:0000256" key="1">
    <source>
        <dbReference type="ARBA" id="ARBA00004533"/>
    </source>
</evidence>
<accession>A0ABT8YUC4</accession>
<organism evidence="8 9">
    <name type="scientific">Brachyspira innocens</name>
    <dbReference type="NCBI Taxonomy" id="13264"/>
    <lineage>
        <taxon>Bacteria</taxon>
        <taxon>Pseudomonadati</taxon>
        <taxon>Spirochaetota</taxon>
        <taxon>Spirochaetia</taxon>
        <taxon>Brachyspirales</taxon>
        <taxon>Brachyspiraceae</taxon>
        <taxon>Brachyspira</taxon>
    </lineage>
</organism>
<name>A0ABT8YUC4_9SPIR</name>
<keyword evidence="2" id="KW-1003">Cell membrane</keyword>
<reference evidence="8" key="1">
    <citation type="submission" date="2023-07" db="EMBL/GenBank/DDBJ databases">
        <title>Mucosal microbiota of week-old chicken and adult hens.</title>
        <authorList>
            <person name="Volf J."/>
            <person name="Karasova D."/>
            <person name="Crhanova M."/>
            <person name="Faldynova M."/>
            <person name="Prikrylova H."/>
            <person name="Zeman M."/>
            <person name="Babak V."/>
            <person name="Rajova J."/>
            <person name="Rychlik I."/>
        </authorList>
    </citation>
    <scope>NUCLEOTIDE SEQUENCE</scope>
    <source>
        <strain evidence="8">ET902</strain>
    </source>
</reference>
<dbReference type="EMBL" id="JAUPBM010000008">
    <property type="protein sequence ID" value="MDO7019424.1"/>
    <property type="molecule type" value="Genomic_DNA"/>
</dbReference>
<evidence type="ECO:0000313" key="8">
    <source>
        <dbReference type="EMBL" id="MDO7019424.1"/>
    </source>
</evidence>
<evidence type="ECO:0000256" key="4">
    <source>
        <dbReference type="ARBA" id="ARBA00022679"/>
    </source>
</evidence>
<keyword evidence="6 8" id="KW-0012">Acyltransferase</keyword>
<keyword evidence="9" id="KW-1185">Reference proteome</keyword>
<keyword evidence="3" id="KW-0997">Cell inner membrane</keyword>
<evidence type="ECO:0000256" key="5">
    <source>
        <dbReference type="ARBA" id="ARBA00023136"/>
    </source>
</evidence>
<evidence type="ECO:0000256" key="2">
    <source>
        <dbReference type="ARBA" id="ARBA00022475"/>
    </source>
</evidence>
<protein>
    <submittedName>
        <fullName evidence="8">Lysophospholipid acyltransferase family protein</fullName>
    </submittedName>
</protein>
<dbReference type="InterPro" id="IPR004960">
    <property type="entry name" value="LipA_acyltrans"/>
</dbReference>
<feature type="transmembrane region" description="Helical" evidence="7">
    <location>
        <begin position="21"/>
        <end position="46"/>
    </location>
</feature>
<dbReference type="CDD" id="cd07984">
    <property type="entry name" value="LPLAT_LABLAT-like"/>
    <property type="match status" value="1"/>
</dbReference>
<dbReference type="RefSeq" id="WP_304384289.1">
    <property type="nucleotide sequence ID" value="NZ_JAUPBL010000006.1"/>
</dbReference>
<keyword evidence="7" id="KW-1133">Transmembrane helix</keyword>
<dbReference type="PANTHER" id="PTHR30606">
    <property type="entry name" value="LIPID A BIOSYNTHESIS LAUROYL ACYLTRANSFERASE"/>
    <property type="match status" value="1"/>
</dbReference>
<dbReference type="Proteomes" id="UP001175147">
    <property type="component" value="Unassembled WGS sequence"/>
</dbReference>
<dbReference type="Pfam" id="PF03279">
    <property type="entry name" value="Lip_A_acyltrans"/>
    <property type="match status" value="1"/>
</dbReference>
<proteinExistence type="predicted"/>
<keyword evidence="7" id="KW-0812">Transmembrane</keyword>
<evidence type="ECO:0000313" key="9">
    <source>
        <dbReference type="Proteomes" id="UP001175147"/>
    </source>
</evidence>
<keyword evidence="4" id="KW-0808">Transferase</keyword>
<dbReference type="PIRSF" id="PIRSF026649">
    <property type="entry name" value="MsbB"/>
    <property type="match status" value="1"/>
</dbReference>
<dbReference type="GO" id="GO:0016746">
    <property type="term" value="F:acyltransferase activity"/>
    <property type="evidence" value="ECO:0007669"/>
    <property type="project" value="UniProtKB-KW"/>
</dbReference>
<comment type="subcellular location">
    <subcellularLocation>
        <location evidence="1">Cell inner membrane</location>
    </subcellularLocation>
</comment>
<evidence type="ECO:0000256" key="7">
    <source>
        <dbReference type="SAM" id="Phobius"/>
    </source>
</evidence>
<dbReference type="PANTHER" id="PTHR30606:SF10">
    <property type="entry name" value="PHOSPHATIDYLINOSITOL MANNOSIDE ACYLTRANSFERASE"/>
    <property type="match status" value="1"/>
</dbReference>
<gene>
    <name evidence="8" type="ORF">Q5M86_01400</name>
</gene>
<evidence type="ECO:0000256" key="6">
    <source>
        <dbReference type="ARBA" id="ARBA00023315"/>
    </source>
</evidence>
<sequence length="310" mass="36424">MAYKSPRTIMLEYIPLRILMEIMAVMPYIVIILFAKLVGTLMYYFVPSARRVALINLKQAFPNKSFHERKRIAKRSIKSMIMTFAEFIKSSRMSDEQILKRIKIEGQDIFDEAMHKKNRGIIAITGHIGNWEYIAFYFAIKGYHPSVIVRPLDNPKLDVYMKSWREKRGMKCISRWGDLREIFYALNDNSPVAFLSDQNYLDGIFVDFFGCPCATATGPIAIAMKTGSPIAIVYSVPDRYGHHKIVVSEIMYIEEKETKEETIRHNTQRYTKKLEEIISKYPENWLWVHPRWNTRPKGEPEVFYKHNNYK</sequence>
<keyword evidence="5 7" id="KW-0472">Membrane</keyword>